<dbReference type="EMBL" id="BSNS01000011">
    <property type="protein sequence ID" value="GLQ55396.1"/>
    <property type="molecule type" value="Genomic_DNA"/>
</dbReference>
<evidence type="ECO:0000256" key="1">
    <source>
        <dbReference type="ARBA" id="ARBA00034772"/>
    </source>
</evidence>
<dbReference type="PROSITE" id="PS00163">
    <property type="entry name" value="FUMARATE_LYASES"/>
    <property type="match status" value="1"/>
</dbReference>
<keyword evidence="4" id="KW-1185">Reference proteome</keyword>
<dbReference type="Proteomes" id="UP001156691">
    <property type="component" value="Unassembled WGS sequence"/>
</dbReference>
<comment type="similarity">
    <text evidence="1">Belongs to the class-II fumarase/aspartase family.</text>
</comment>
<feature type="domain" description="Fumarate lyase N-terminal" evidence="2">
    <location>
        <begin position="26"/>
        <end position="289"/>
    </location>
</feature>
<dbReference type="Pfam" id="PF00206">
    <property type="entry name" value="Lyase_1"/>
    <property type="match status" value="1"/>
</dbReference>
<organism evidence="3 4">
    <name type="scientific">Devosia nitrariae</name>
    <dbReference type="NCBI Taxonomy" id="2071872"/>
    <lineage>
        <taxon>Bacteria</taxon>
        <taxon>Pseudomonadati</taxon>
        <taxon>Pseudomonadota</taxon>
        <taxon>Alphaproteobacteria</taxon>
        <taxon>Hyphomicrobiales</taxon>
        <taxon>Devosiaceae</taxon>
        <taxon>Devosia</taxon>
    </lineage>
</organism>
<reference evidence="4" key="1">
    <citation type="journal article" date="2019" name="Int. J. Syst. Evol. Microbiol.">
        <title>The Global Catalogue of Microorganisms (GCM) 10K type strain sequencing project: providing services to taxonomists for standard genome sequencing and annotation.</title>
        <authorList>
            <consortium name="The Broad Institute Genomics Platform"/>
            <consortium name="The Broad Institute Genome Sequencing Center for Infectious Disease"/>
            <person name="Wu L."/>
            <person name="Ma J."/>
        </authorList>
    </citation>
    <scope>NUCLEOTIDE SEQUENCE [LARGE SCALE GENOMIC DNA]</scope>
    <source>
        <strain evidence="4">NBRC 112416</strain>
    </source>
</reference>
<dbReference type="PANTHER" id="PTHR43172">
    <property type="entry name" value="ADENYLOSUCCINATE LYASE"/>
    <property type="match status" value="1"/>
</dbReference>
<dbReference type="NCBIfam" id="NF004631">
    <property type="entry name" value="PRK05975.1"/>
    <property type="match status" value="1"/>
</dbReference>
<evidence type="ECO:0000313" key="3">
    <source>
        <dbReference type="EMBL" id="GLQ55396.1"/>
    </source>
</evidence>
<dbReference type="InterPro" id="IPR020557">
    <property type="entry name" value="Fumarate_lyase_CS"/>
</dbReference>
<dbReference type="PRINTS" id="PR00149">
    <property type="entry name" value="FUMRATELYASE"/>
</dbReference>
<comment type="caution">
    <text evidence="3">The sequence shown here is derived from an EMBL/GenBank/DDBJ whole genome shotgun (WGS) entry which is preliminary data.</text>
</comment>
<dbReference type="SUPFAM" id="SSF48557">
    <property type="entry name" value="L-aspartase-like"/>
    <property type="match status" value="1"/>
</dbReference>
<name>A0ABQ5W6Y5_9HYPH</name>
<dbReference type="InterPro" id="IPR000362">
    <property type="entry name" value="Fumarate_lyase_fam"/>
</dbReference>
<dbReference type="InterPro" id="IPR008948">
    <property type="entry name" value="L-Aspartase-like"/>
</dbReference>
<dbReference type="Gene3D" id="1.20.200.10">
    <property type="entry name" value="Fumarase/aspartase (Central domain)"/>
    <property type="match status" value="1"/>
</dbReference>
<evidence type="ECO:0000259" key="2">
    <source>
        <dbReference type="Pfam" id="PF00206"/>
    </source>
</evidence>
<evidence type="ECO:0000313" key="4">
    <source>
        <dbReference type="Proteomes" id="UP001156691"/>
    </source>
</evidence>
<accession>A0ABQ5W6Y5</accession>
<dbReference type="InterPro" id="IPR022761">
    <property type="entry name" value="Fumarate_lyase_N"/>
</dbReference>
<proteinExistence type="inferred from homology"/>
<dbReference type="PANTHER" id="PTHR43172:SF2">
    <property type="entry name" value="ADENYLOSUCCINATE LYASE C-TERMINAL DOMAIN-CONTAINING PROTEIN"/>
    <property type="match status" value="1"/>
</dbReference>
<protein>
    <submittedName>
        <fullName evidence="3">3-carboxy-cis,cis-muconate cycloisomerase</fullName>
    </submittedName>
</protein>
<sequence length="346" mass="36462">MAAMTPLLSALAGDAEIETLLCDEAQIATVLAVERALAEACADTGWITAADAEAVGKAIEGFVPDKEELAAGMARDGVVVPALVKQLRTTIPEPHRMALHKGATSQDILDTALMLQLARVMDVLEARLTALLSRLDALAEAEGGRKLMAHTRMQQALETTWGAKIASWSEPLQRQLRALEAMRRSLLVVQLGGPVGDRGSFDGHGDAIAAGLARRLDLGLAAPWHATRDPIIAFGNRLALVSGVTGKIGADVTLLAQNEVGAVRLEGGGGSSAMAHKSNPVRAEVLVALARFNAGLAGTLNQAMVHEYERSGAAWTLEWLTLPQMAVTAGASLRLSLELVEQMRLG</sequence>
<gene>
    <name evidence="3" type="ORF">GCM10010862_26550</name>
</gene>